<feature type="region of interest" description="Disordered" evidence="1">
    <location>
        <begin position="31"/>
        <end position="67"/>
    </location>
</feature>
<reference evidence="3" key="1">
    <citation type="submission" date="2025-08" db="UniProtKB">
        <authorList>
            <consortium name="RefSeq"/>
        </authorList>
    </citation>
    <scope>IDENTIFICATION</scope>
    <source>
        <tissue evidence="3">Thorax and Abdomen</tissue>
    </source>
</reference>
<dbReference type="RefSeq" id="XP_046587713.1">
    <property type="nucleotide sequence ID" value="XM_046731757.1"/>
</dbReference>
<keyword evidence="2" id="KW-1185">Reference proteome</keyword>
<evidence type="ECO:0000256" key="1">
    <source>
        <dbReference type="SAM" id="MobiDB-lite"/>
    </source>
</evidence>
<gene>
    <name evidence="3" type="primary">LOC124292941</name>
</gene>
<accession>A0ABM3FI73</accession>
<evidence type="ECO:0000313" key="2">
    <source>
        <dbReference type="Proteomes" id="UP000829291"/>
    </source>
</evidence>
<sequence>MEADYMHDSTQDYESDIMSYLENRAERNRPNSMAEGYHLPGSTYGRAENSDDYKMYTSTPKRNQRTTRAEAFEMPDGSKMFNVTFEECLKFGRRLRHTSDVRDNEGCQIMQLDRKIDEKPNGTRHRIDIARRWLNMDDDNGNGFY</sequence>
<dbReference type="Proteomes" id="UP000829291">
    <property type="component" value="Chromosome 2"/>
</dbReference>
<dbReference type="GeneID" id="124292941"/>
<name>A0ABM3FI73_NEOLC</name>
<organism evidence="2 3">
    <name type="scientific">Neodiprion lecontei</name>
    <name type="common">Redheaded pine sawfly</name>
    <dbReference type="NCBI Taxonomy" id="441921"/>
    <lineage>
        <taxon>Eukaryota</taxon>
        <taxon>Metazoa</taxon>
        <taxon>Ecdysozoa</taxon>
        <taxon>Arthropoda</taxon>
        <taxon>Hexapoda</taxon>
        <taxon>Insecta</taxon>
        <taxon>Pterygota</taxon>
        <taxon>Neoptera</taxon>
        <taxon>Endopterygota</taxon>
        <taxon>Hymenoptera</taxon>
        <taxon>Tenthredinoidea</taxon>
        <taxon>Diprionidae</taxon>
        <taxon>Diprioninae</taxon>
        <taxon>Neodiprion</taxon>
    </lineage>
</organism>
<evidence type="ECO:0000313" key="3">
    <source>
        <dbReference type="RefSeq" id="XP_046587713.1"/>
    </source>
</evidence>
<proteinExistence type="predicted"/>
<protein>
    <submittedName>
        <fullName evidence="3">Uncharacterized protein LOC124292941</fullName>
    </submittedName>
</protein>